<proteinExistence type="predicted"/>
<sequence>MRGVEARESVVWWGGCGLPKKTHPGEEGLIPSGVARWFSQVGIVLDDAAGWRVFSGTFLRPCIPALLHTHVTSESSALKALHHKRRVEACTHPGGGGGGVVLSLDTLDGVRLRAGSELVDPLERLLRLSRTATRKTTLLLRLQPASSHTDDNVVVQAKTRTDLVECKYLSRKFQGFIDVTPEEVDGTVASVDYRAALVVVDSGSDVAITA</sequence>
<dbReference type="Proteomes" id="UP001159363">
    <property type="component" value="Chromosome 10"/>
</dbReference>
<gene>
    <name evidence="1" type="ORF">PR048_026603</name>
</gene>
<dbReference type="EMBL" id="JARBHB010000011">
    <property type="protein sequence ID" value="KAJ8872987.1"/>
    <property type="molecule type" value="Genomic_DNA"/>
</dbReference>
<name>A0ABQ9GLS6_9NEOP</name>
<reference evidence="1 2" key="1">
    <citation type="submission" date="2023-02" db="EMBL/GenBank/DDBJ databases">
        <title>LHISI_Scaffold_Assembly.</title>
        <authorList>
            <person name="Stuart O.P."/>
            <person name="Cleave R."/>
            <person name="Magrath M.J.L."/>
            <person name="Mikheyev A.S."/>
        </authorList>
    </citation>
    <scope>NUCLEOTIDE SEQUENCE [LARGE SCALE GENOMIC DNA]</scope>
    <source>
        <strain evidence="1">Daus_M_001</strain>
        <tissue evidence="1">Leg muscle</tissue>
    </source>
</reference>
<protein>
    <submittedName>
        <fullName evidence="1">Uncharacterized protein</fullName>
    </submittedName>
</protein>
<organism evidence="1 2">
    <name type="scientific">Dryococelus australis</name>
    <dbReference type="NCBI Taxonomy" id="614101"/>
    <lineage>
        <taxon>Eukaryota</taxon>
        <taxon>Metazoa</taxon>
        <taxon>Ecdysozoa</taxon>
        <taxon>Arthropoda</taxon>
        <taxon>Hexapoda</taxon>
        <taxon>Insecta</taxon>
        <taxon>Pterygota</taxon>
        <taxon>Neoptera</taxon>
        <taxon>Polyneoptera</taxon>
        <taxon>Phasmatodea</taxon>
        <taxon>Verophasmatodea</taxon>
        <taxon>Anareolatae</taxon>
        <taxon>Phasmatidae</taxon>
        <taxon>Eurycanthinae</taxon>
        <taxon>Dryococelus</taxon>
    </lineage>
</organism>
<comment type="caution">
    <text evidence="1">The sequence shown here is derived from an EMBL/GenBank/DDBJ whole genome shotgun (WGS) entry which is preliminary data.</text>
</comment>
<accession>A0ABQ9GLS6</accession>
<evidence type="ECO:0000313" key="2">
    <source>
        <dbReference type="Proteomes" id="UP001159363"/>
    </source>
</evidence>
<evidence type="ECO:0000313" key="1">
    <source>
        <dbReference type="EMBL" id="KAJ8872987.1"/>
    </source>
</evidence>
<keyword evidence="2" id="KW-1185">Reference proteome</keyword>